<evidence type="ECO:0000259" key="1">
    <source>
        <dbReference type="Pfam" id="PF06985"/>
    </source>
</evidence>
<protein>
    <recommendedName>
        <fullName evidence="1">Heterokaryon incompatibility domain-containing protein</fullName>
    </recommendedName>
</protein>
<dbReference type="Pfam" id="PF06985">
    <property type="entry name" value="HET"/>
    <property type="match status" value="1"/>
</dbReference>
<dbReference type="InterPro" id="IPR010730">
    <property type="entry name" value="HET"/>
</dbReference>
<comment type="caution">
    <text evidence="2">The sequence shown here is derived from an EMBL/GenBank/DDBJ whole genome shotgun (WGS) entry which is preliminary data.</text>
</comment>
<dbReference type="PANTHER" id="PTHR33112:SF16">
    <property type="entry name" value="HETEROKARYON INCOMPATIBILITY DOMAIN-CONTAINING PROTEIN"/>
    <property type="match status" value="1"/>
</dbReference>
<proteinExistence type="predicted"/>
<keyword evidence="3" id="KW-1185">Reference proteome</keyword>
<dbReference type="Proteomes" id="UP001148614">
    <property type="component" value="Unassembled WGS sequence"/>
</dbReference>
<sequence length="620" mass="70503">MCQRSHFTTITPRWKTYKAQPDQQWIGHDLEAEDSMLEAARDLEATNIMIFIDSEHLWNGESLEKVEVFDALRIHVGPWLEEEGTVDLGYVTLIMFASPCNTPELPTRVIDVGAEDADKNLKLVVTRGQSGCYAALSHCWGGKVSALLTTNNIDDFEDSIRFQDLPLTFQDVIRITRGLNIRYLWIDSLCIIQNSNTDWEQESKNMGLYYGNSTVTLYASLAKSSTSGIFQRDTPRPLVGPKPVYLDLFSGTEIDRQIKVQALDFDDETLAELDLHGPLASRGWTLQESVLAPHQLYFGNRQIYWKCLQEVQSADGLPVGCRTPFFTYPSLMPALFSSTLVNRMKSATATDEFLLDYYRLVETYSSRKLSFASDKLLAFSGLVQRIHSSIGGDYLAGLWSYDLHRGLAWYPEMTTCRHVSSYRAPSWSWAITDESILISDEQFKSDEFKMRLIGYNVTLCDPTNPYGQIESGYILVGGFVKSLYRSAQSMSFRGRIDSLGDAYYDEVVQDDGHSPSNITKIVRANIDNEDCLMTIDYENGKAENLEIDFDAFLPGEYTVLLLGTYKHEDREDMIRASGLILQELKDIEGEITFERAGLLLKIELDPDWLLEWEERTLKLF</sequence>
<evidence type="ECO:0000313" key="3">
    <source>
        <dbReference type="Proteomes" id="UP001148614"/>
    </source>
</evidence>
<accession>A0A9W8N9J8</accession>
<gene>
    <name evidence="2" type="ORF">NPX13_g7676</name>
</gene>
<feature type="domain" description="Heterokaryon incompatibility" evidence="1">
    <location>
        <begin position="133"/>
        <end position="288"/>
    </location>
</feature>
<reference evidence="2" key="1">
    <citation type="submission" date="2022-07" db="EMBL/GenBank/DDBJ databases">
        <title>Genome Sequence of Xylaria arbuscula.</title>
        <authorList>
            <person name="Buettner E."/>
        </authorList>
    </citation>
    <scope>NUCLEOTIDE SEQUENCE</scope>
    <source>
        <strain evidence="2">VT107</strain>
    </source>
</reference>
<evidence type="ECO:0000313" key="2">
    <source>
        <dbReference type="EMBL" id="KAJ3564934.1"/>
    </source>
</evidence>
<dbReference type="EMBL" id="JANPWZ010001551">
    <property type="protein sequence ID" value="KAJ3564934.1"/>
    <property type="molecule type" value="Genomic_DNA"/>
</dbReference>
<organism evidence="2 3">
    <name type="scientific">Xylaria arbuscula</name>
    <dbReference type="NCBI Taxonomy" id="114810"/>
    <lineage>
        <taxon>Eukaryota</taxon>
        <taxon>Fungi</taxon>
        <taxon>Dikarya</taxon>
        <taxon>Ascomycota</taxon>
        <taxon>Pezizomycotina</taxon>
        <taxon>Sordariomycetes</taxon>
        <taxon>Xylariomycetidae</taxon>
        <taxon>Xylariales</taxon>
        <taxon>Xylariaceae</taxon>
        <taxon>Xylaria</taxon>
    </lineage>
</organism>
<name>A0A9W8N9J8_9PEZI</name>
<dbReference type="VEuPathDB" id="FungiDB:F4678DRAFT_477887"/>
<dbReference type="PANTHER" id="PTHR33112">
    <property type="entry name" value="DOMAIN PROTEIN, PUTATIVE-RELATED"/>
    <property type="match status" value="1"/>
</dbReference>
<dbReference type="AlphaFoldDB" id="A0A9W8N9J8"/>